<dbReference type="AlphaFoldDB" id="A0A087DHQ1"/>
<feature type="transmembrane region" description="Helical" evidence="1">
    <location>
        <begin position="299"/>
        <end position="316"/>
    </location>
</feature>
<comment type="caution">
    <text evidence="2">The sequence shown here is derived from an EMBL/GenBank/DDBJ whole genome shotgun (WGS) entry which is preliminary data.</text>
</comment>
<dbReference type="eggNOG" id="COG3817">
    <property type="taxonomic scope" value="Bacteria"/>
</dbReference>
<feature type="transmembrane region" description="Helical" evidence="1">
    <location>
        <begin position="231"/>
        <end position="250"/>
    </location>
</feature>
<evidence type="ECO:0000313" key="2">
    <source>
        <dbReference type="EMBL" id="KFI95051.1"/>
    </source>
</evidence>
<evidence type="ECO:0000256" key="1">
    <source>
        <dbReference type="SAM" id="Phobius"/>
    </source>
</evidence>
<dbReference type="STRING" id="158787.BSCA_0868"/>
<evidence type="ECO:0000313" key="3">
    <source>
        <dbReference type="Proteomes" id="UP000029033"/>
    </source>
</evidence>
<dbReference type="InterPro" id="IPR009323">
    <property type="entry name" value="DUF979"/>
</dbReference>
<feature type="transmembrane region" description="Helical" evidence="1">
    <location>
        <begin position="44"/>
        <end position="63"/>
    </location>
</feature>
<feature type="transmembrane region" description="Helical" evidence="1">
    <location>
        <begin position="171"/>
        <end position="192"/>
    </location>
</feature>
<name>A0A087DHQ1_9BIFI</name>
<keyword evidence="3" id="KW-1185">Reference proteome</keyword>
<dbReference type="GeneID" id="85165857"/>
<feature type="transmembrane region" description="Helical" evidence="1">
    <location>
        <begin position="15"/>
        <end position="32"/>
    </location>
</feature>
<feature type="transmembrane region" description="Helical" evidence="1">
    <location>
        <begin position="256"/>
        <end position="278"/>
    </location>
</feature>
<dbReference type="RefSeq" id="WP_033516964.1">
    <property type="nucleotide sequence ID" value="NZ_CAUPKV010000003.1"/>
</dbReference>
<keyword evidence="1" id="KW-0472">Membrane</keyword>
<dbReference type="Proteomes" id="UP000029033">
    <property type="component" value="Unassembled WGS sequence"/>
</dbReference>
<feature type="transmembrane region" description="Helical" evidence="1">
    <location>
        <begin position="133"/>
        <end position="151"/>
    </location>
</feature>
<keyword evidence="1" id="KW-0812">Transmembrane</keyword>
<sequence length="317" mass="33451">MSFFMDPTVTIGTKILEVFYIFMGFMSVYAGVRNLLDKTNKARYGTFVFWTALGVVIAFGRWIPAVADGVLIIVMVIPAIFRQVRKGAASDAGAPSESEVAANFKRIGMRIFVPALCLGVFAIIGALIPSVSALTGCCIGVMIAAVILYAFSRDNKPTVFLNDSERLLSSMGALCMLPMLLASLGAIFTAAGVGDVIAELVGGIIPKGNVTVGIIVFGVGMMLFTMIMGNAFAAITVMTVGIGAPFVLAYGADPAVIGILALTCGYCGTLCTPMAANFNIVPVAMLDMKDRMGVIKKQVLPALVMIVVQIVYMLIAR</sequence>
<feature type="transmembrane region" description="Helical" evidence="1">
    <location>
        <begin position="107"/>
        <end position="127"/>
    </location>
</feature>
<keyword evidence="1" id="KW-1133">Transmembrane helix</keyword>
<feature type="transmembrane region" description="Helical" evidence="1">
    <location>
        <begin position="204"/>
        <end position="224"/>
    </location>
</feature>
<dbReference type="EMBL" id="JGZO01000004">
    <property type="protein sequence ID" value="KFI95051.1"/>
    <property type="molecule type" value="Genomic_DNA"/>
</dbReference>
<dbReference type="OrthoDB" id="1689651at2"/>
<proteinExistence type="predicted"/>
<gene>
    <name evidence="2" type="ORF">BSCA_0868</name>
</gene>
<dbReference type="Pfam" id="PF06166">
    <property type="entry name" value="DUF979"/>
    <property type="match status" value="1"/>
</dbReference>
<reference evidence="2 3" key="1">
    <citation type="submission" date="2014-03" db="EMBL/GenBank/DDBJ databases">
        <title>Genomics of Bifidobacteria.</title>
        <authorList>
            <person name="Ventura M."/>
            <person name="Milani C."/>
            <person name="Lugli G.A."/>
        </authorList>
    </citation>
    <scope>NUCLEOTIDE SEQUENCE [LARGE SCALE GENOMIC DNA]</scope>
    <source>
        <strain evidence="2 3">LMG 21589</strain>
    </source>
</reference>
<protein>
    <submittedName>
        <fullName evidence="2">Membrane protein</fullName>
    </submittedName>
</protein>
<feature type="transmembrane region" description="Helical" evidence="1">
    <location>
        <begin position="69"/>
        <end position="86"/>
    </location>
</feature>
<accession>A0A087DHQ1</accession>
<organism evidence="2 3">
    <name type="scientific">Bifidobacterium scardovii</name>
    <dbReference type="NCBI Taxonomy" id="158787"/>
    <lineage>
        <taxon>Bacteria</taxon>
        <taxon>Bacillati</taxon>
        <taxon>Actinomycetota</taxon>
        <taxon>Actinomycetes</taxon>
        <taxon>Bifidobacteriales</taxon>
        <taxon>Bifidobacteriaceae</taxon>
        <taxon>Bifidobacterium</taxon>
    </lineage>
</organism>